<feature type="region of interest" description="Disordered" evidence="16">
    <location>
        <begin position="1"/>
        <end position="25"/>
    </location>
</feature>
<keyword evidence="17" id="KW-1133">Transmembrane helix</keyword>
<gene>
    <name evidence="19" type="ORF">EDC50_3213</name>
</gene>
<keyword evidence="8" id="KW-0808">Transferase</keyword>
<evidence type="ECO:0000256" key="15">
    <source>
        <dbReference type="ARBA" id="ARBA00030800"/>
    </source>
</evidence>
<dbReference type="AlphaFoldDB" id="A0A3N4VNF1"/>
<dbReference type="EMBL" id="RKQN01000009">
    <property type="protein sequence ID" value="RPE74604.1"/>
    <property type="molecule type" value="Genomic_DNA"/>
</dbReference>
<evidence type="ECO:0000313" key="20">
    <source>
        <dbReference type="Proteomes" id="UP000269708"/>
    </source>
</evidence>
<dbReference type="Gene3D" id="3.30.565.10">
    <property type="entry name" value="Histidine kinase-like ATPase, C-terminal domain"/>
    <property type="match status" value="1"/>
</dbReference>
<keyword evidence="10 19" id="KW-0418">Kinase</keyword>
<comment type="caution">
    <text evidence="19">The sequence shown here is derived from an EMBL/GenBank/DDBJ whole genome shotgun (WGS) entry which is preliminary data.</text>
</comment>
<evidence type="ECO:0000256" key="9">
    <source>
        <dbReference type="ARBA" id="ARBA00022723"/>
    </source>
</evidence>
<dbReference type="GO" id="GO:0005737">
    <property type="term" value="C:cytoplasm"/>
    <property type="evidence" value="ECO:0007669"/>
    <property type="project" value="UniProtKB-SubCell"/>
</dbReference>
<dbReference type="Gene3D" id="1.20.5.1930">
    <property type="match status" value="1"/>
</dbReference>
<dbReference type="Proteomes" id="UP000269708">
    <property type="component" value="Unassembled WGS sequence"/>
</dbReference>
<feature type="transmembrane region" description="Helical" evidence="17">
    <location>
        <begin position="62"/>
        <end position="86"/>
    </location>
</feature>
<name>A0A3N4VNF1_9GAMM</name>
<dbReference type="InterPro" id="IPR050482">
    <property type="entry name" value="Sensor_HK_TwoCompSys"/>
</dbReference>
<dbReference type="CDD" id="cd16917">
    <property type="entry name" value="HATPase_UhpB-NarQ-NarX-like"/>
    <property type="match status" value="1"/>
</dbReference>
<evidence type="ECO:0000256" key="2">
    <source>
        <dbReference type="ARBA" id="ARBA00001966"/>
    </source>
</evidence>
<dbReference type="PROSITE" id="PS50109">
    <property type="entry name" value="HIS_KIN"/>
    <property type="match status" value="1"/>
</dbReference>
<dbReference type="Pfam" id="PF02518">
    <property type="entry name" value="HATPase_c"/>
    <property type="match status" value="1"/>
</dbReference>
<dbReference type="PRINTS" id="PR00344">
    <property type="entry name" value="BCTRLSENSOR"/>
</dbReference>
<keyword evidence="12" id="KW-0902">Two-component regulatory system</keyword>
<dbReference type="SMART" id="SM00387">
    <property type="entry name" value="HATPase_c"/>
    <property type="match status" value="1"/>
</dbReference>
<comment type="catalytic activity">
    <reaction evidence="1">
        <text>ATP + protein L-histidine = ADP + protein N-phospho-L-histidine.</text>
        <dbReference type="EC" id="2.7.13.3"/>
    </reaction>
</comment>
<evidence type="ECO:0000256" key="10">
    <source>
        <dbReference type="ARBA" id="ARBA00022777"/>
    </source>
</evidence>
<dbReference type="InterPro" id="IPR005467">
    <property type="entry name" value="His_kinase_dom"/>
</dbReference>
<sequence length="323" mass="34186">MMSSIPSAADGPDPVPPSPADGRGHRARRRVSDLLLCLALVALAFLWQGLAVPRLLALAAPALGAAAPWLVQGGSVAAATALLYVLTRLDRVAVTWEAHARNGRLDARLHAQQRELEELARGLIEVQESERRTLSRELHDDVGQAITAIKMGAASLAGEDEAGRAEIVAEIVALADQTIAKLRNLSMLLRPPQLDALGLEAALRGQAEALFRNARTALRLELQGPARRPPAAIELACFRIAQEALTNVLRHAGAGTVQVRLRADAHALALQVADDGRGFDPAQVHGLGLITMRERAQLLGGSFALHSAPGAGTRIEARLPLGA</sequence>
<dbReference type="EC" id="2.7.13.3" evidence="4"/>
<evidence type="ECO:0000256" key="12">
    <source>
        <dbReference type="ARBA" id="ARBA00023012"/>
    </source>
</evidence>
<evidence type="ECO:0000256" key="4">
    <source>
        <dbReference type="ARBA" id="ARBA00012438"/>
    </source>
</evidence>
<comment type="subcellular location">
    <subcellularLocation>
        <location evidence="3">Cytoplasm</location>
    </subcellularLocation>
</comment>
<dbReference type="InterPro" id="IPR004358">
    <property type="entry name" value="Sig_transdc_His_kin-like_C"/>
</dbReference>
<evidence type="ECO:0000256" key="1">
    <source>
        <dbReference type="ARBA" id="ARBA00000085"/>
    </source>
</evidence>
<evidence type="ECO:0000256" key="17">
    <source>
        <dbReference type="SAM" id="Phobius"/>
    </source>
</evidence>
<keyword evidence="13" id="KW-0411">Iron-sulfur</keyword>
<reference evidence="19 20" key="1">
    <citation type="submission" date="2018-11" db="EMBL/GenBank/DDBJ databases">
        <title>Genomic Encyclopedia of Type Strains, Phase IV (KMG-IV): sequencing the most valuable type-strain genomes for metagenomic binning, comparative biology and taxonomic classification.</title>
        <authorList>
            <person name="Goeker M."/>
        </authorList>
    </citation>
    <scope>NUCLEOTIDE SEQUENCE [LARGE SCALE GENOMIC DNA]</scope>
    <source>
        <strain evidence="19 20">DSM 25623</strain>
    </source>
</reference>
<keyword evidence="17" id="KW-0812">Transmembrane</keyword>
<keyword evidence="7" id="KW-0963">Cytoplasm</keyword>
<keyword evidence="17" id="KW-0472">Membrane</keyword>
<evidence type="ECO:0000256" key="3">
    <source>
        <dbReference type="ARBA" id="ARBA00004496"/>
    </source>
</evidence>
<dbReference type="GO" id="GO:0051539">
    <property type="term" value="F:4 iron, 4 sulfur cluster binding"/>
    <property type="evidence" value="ECO:0007669"/>
    <property type="project" value="UniProtKB-KW"/>
</dbReference>
<evidence type="ECO:0000259" key="18">
    <source>
        <dbReference type="PROSITE" id="PS50109"/>
    </source>
</evidence>
<accession>A0A3N4VNF1</accession>
<dbReference type="GO" id="GO:0046872">
    <property type="term" value="F:metal ion binding"/>
    <property type="evidence" value="ECO:0007669"/>
    <property type="project" value="UniProtKB-KW"/>
</dbReference>
<dbReference type="InterPro" id="IPR003594">
    <property type="entry name" value="HATPase_dom"/>
</dbReference>
<keyword evidence="6" id="KW-0004">4Fe-4S</keyword>
<feature type="transmembrane region" description="Helical" evidence="17">
    <location>
        <begin position="31"/>
        <end position="50"/>
    </location>
</feature>
<dbReference type="PANTHER" id="PTHR24421:SF61">
    <property type="entry name" value="OXYGEN SENSOR HISTIDINE KINASE NREB"/>
    <property type="match status" value="1"/>
</dbReference>
<evidence type="ECO:0000256" key="13">
    <source>
        <dbReference type="ARBA" id="ARBA00023014"/>
    </source>
</evidence>
<dbReference type="GO" id="GO:0046983">
    <property type="term" value="F:protein dimerization activity"/>
    <property type="evidence" value="ECO:0007669"/>
    <property type="project" value="InterPro"/>
</dbReference>
<dbReference type="Pfam" id="PF07730">
    <property type="entry name" value="HisKA_3"/>
    <property type="match status" value="1"/>
</dbReference>
<evidence type="ECO:0000256" key="8">
    <source>
        <dbReference type="ARBA" id="ARBA00022679"/>
    </source>
</evidence>
<evidence type="ECO:0000256" key="5">
    <source>
        <dbReference type="ARBA" id="ARBA00017322"/>
    </source>
</evidence>
<dbReference type="PANTHER" id="PTHR24421">
    <property type="entry name" value="NITRATE/NITRITE SENSOR PROTEIN NARX-RELATED"/>
    <property type="match status" value="1"/>
</dbReference>
<comment type="function">
    <text evidence="14">Member of the two-component regulatory system NreB/NreC involved in the control of dissimilatory nitrate/nitrite reduction in response to oxygen. NreB functions as a direct oxygen sensor histidine kinase which is autophosphorylated, in the absence of oxygen, probably at the conserved histidine residue, and transfers its phosphate group probably to a conserved aspartate residue of NreC. NreB/NreC activates the expression of the nitrate (narGHJI) and nitrite (nir) reductase operons, as well as the putative nitrate transporter gene narT.</text>
</comment>
<evidence type="ECO:0000313" key="19">
    <source>
        <dbReference type="EMBL" id="RPE74604.1"/>
    </source>
</evidence>
<evidence type="ECO:0000256" key="11">
    <source>
        <dbReference type="ARBA" id="ARBA00023004"/>
    </source>
</evidence>
<evidence type="ECO:0000256" key="16">
    <source>
        <dbReference type="SAM" id="MobiDB-lite"/>
    </source>
</evidence>
<evidence type="ECO:0000256" key="6">
    <source>
        <dbReference type="ARBA" id="ARBA00022485"/>
    </source>
</evidence>
<comment type="cofactor">
    <cofactor evidence="2">
        <name>[4Fe-4S] cluster</name>
        <dbReference type="ChEBI" id="CHEBI:49883"/>
    </cofactor>
</comment>
<feature type="domain" description="Histidine kinase" evidence="18">
    <location>
        <begin position="137"/>
        <end position="323"/>
    </location>
</feature>
<protein>
    <recommendedName>
        <fullName evidence="5">Oxygen sensor histidine kinase NreB</fullName>
        <ecNumber evidence="4">2.7.13.3</ecNumber>
    </recommendedName>
    <alternativeName>
        <fullName evidence="15">Nitrogen regulation protein B</fullName>
    </alternativeName>
</protein>
<evidence type="ECO:0000256" key="7">
    <source>
        <dbReference type="ARBA" id="ARBA00022490"/>
    </source>
</evidence>
<keyword evidence="20" id="KW-1185">Reference proteome</keyword>
<keyword evidence="9" id="KW-0479">Metal-binding</keyword>
<organism evidence="19 20">
    <name type="scientific">Vulcaniibacterium tengchongense</name>
    <dbReference type="NCBI Taxonomy" id="1273429"/>
    <lineage>
        <taxon>Bacteria</taxon>
        <taxon>Pseudomonadati</taxon>
        <taxon>Pseudomonadota</taxon>
        <taxon>Gammaproteobacteria</taxon>
        <taxon>Lysobacterales</taxon>
        <taxon>Lysobacteraceae</taxon>
        <taxon>Vulcaniibacterium</taxon>
    </lineage>
</organism>
<dbReference type="SUPFAM" id="SSF55874">
    <property type="entry name" value="ATPase domain of HSP90 chaperone/DNA topoisomerase II/histidine kinase"/>
    <property type="match status" value="1"/>
</dbReference>
<proteinExistence type="predicted"/>
<keyword evidence="11" id="KW-0408">Iron</keyword>
<dbReference type="GO" id="GO:0000155">
    <property type="term" value="F:phosphorelay sensor kinase activity"/>
    <property type="evidence" value="ECO:0007669"/>
    <property type="project" value="InterPro"/>
</dbReference>
<dbReference type="InterPro" id="IPR036890">
    <property type="entry name" value="HATPase_C_sf"/>
</dbReference>
<dbReference type="GO" id="GO:0016020">
    <property type="term" value="C:membrane"/>
    <property type="evidence" value="ECO:0007669"/>
    <property type="project" value="InterPro"/>
</dbReference>
<evidence type="ECO:0000256" key="14">
    <source>
        <dbReference type="ARBA" id="ARBA00024827"/>
    </source>
</evidence>
<dbReference type="InterPro" id="IPR011712">
    <property type="entry name" value="Sig_transdc_His_kin_sub3_dim/P"/>
</dbReference>